<feature type="domain" description="IraD/Gp25-like" evidence="1">
    <location>
        <begin position="15"/>
        <end position="96"/>
    </location>
</feature>
<name>A0ABR6NDG8_9SPHN</name>
<gene>
    <name evidence="2" type="ORF">HNP60_001292</name>
</gene>
<dbReference type="Pfam" id="PF04965">
    <property type="entry name" value="GPW_gp25"/>
    <property type="match status" value="1"/>
</dbReference>
<dbReference type="SUPFAM" id="SSF160719">
    <property type="entry name" value="gpW/gp25-like"/>
    <property type="match status" value="1"/>
</dbReference>
<protein>
    <recommendedName>
        <fullName evidence="1">IraD/Gp25-like domain-containing protein</fullName>
    </recommendedName>
</protein>
<reference evidence="2 3" key="1">
    <citation type="submission" date="2020-08" db="EMBL/GenBank/DDBJ databases">
        <title>Exploring microbial biodiversity for novel pathways involved in the catabolism of aromatic compounds derived from lignin.</title>
        <authorList>
            <person name="Elkins J."/>
        </authorList>
    </citation>
    <scope>NUCLEOTIDE SEQUENCE [LARGE SCALE GENOMIC DNA]</scope>
    <source>
        <strain evidence="2 3">B1D3A</strain>
    </source>
</reference>
<keyword evidence="3" id="KW-1185">Reference proteome</keyword>
<dbReference type="Proteomes" id="UP001138540">
    <property type="component" value="Unassembled WGS sequence"/>
</dbReference>
<evidence type="ECO:0000313" key="2">
    <source>
        <dbReference type="EMBL" id="MBB5985318.1"/>
    </source>
</evidence>
<dbReference type="InterPro" id="IPR007048">
    <property type="entry name" value="IraD/Gp25-like"/>
</dbReference>
<dbReference type="EMBL" id="JACHKA010000001">
    <property type="protein sequence ID" value="MBB5985318.1"/>
    <property type="molecule type" value="Genomic_DNA"/>
</dbReference>
<dbReference type="Gene3D" id="3.10.450.40">
    <property type="match status" value="1"/>
</dbReference>
<comment type="caution">
    <text evidence="2">The sequence shown here is derived from an EMBL/GenBank/DDBJ whole genome shotgun (WGS) entry which is preliminary data.</text>
</comment>
<evidence type="ECO:0000259" key="1">
    <source>
        <dbReference type="Pfam" id="PF04965"/>
    </source>
</evidence>
<sequence>MSGMNRLTGKRLAGVDHIAQSIADILTTPIGTRVMRRHYGSRLFELVDAPLNAVTRQLIAAASAGAIARWEPRVELSRVEVGTGDAGGSLTLRIEGLRNDLPGRPPFNLSVAL</sequence>
<dbReference type="RefSeq" id="WP_184151546.1">
    <property type="nucleotide sequence ID" value="NZ_JACHKA010000001.1"/>
</dbReference>
<proteinExistence type="predicted"/>
<accession>A0ABR6NDG8</accession>
<evidence type="ECO:0000313" key="3">
    <source>
        <dbReference type="Proteomes" id="UP001138540"/>
    </source>
</evidence>
<organism evidence="2 3">
    <name type="scientific">Sphingobium lignivorans</name>
    <dbReference type="NCBI Taxonomy" id="2735886"/>
    <lineage>
        <taxon>Bacteria</taxon>
        <taxon>Pseudomonadati</taxon>
        <taxon>Pseudomonadota</taxon>
        <taxon>Alphaproteobacteria</taxon>
        <taxon>Sphingomonadales</taxon>
        <taxon>Sphingomonadaceae</taxon>
        <taxon>Sphingobium</taxon>
    </lineage>
</organism>